<evidence type="ECO:0000313" key="2">
    <source>
        <dbReference type="Proteomes" id="UP000180253"/>
    </source>
</evidence>
<gene>
    <name evidence="1" type="ORF">BIW53_12530</name>
</gene>
<accession>A0A1S1N5X3</accession>
<organism evidence="1 2">
    <name type="scientific">Pseudoalteromonas byunsanensis</name>
    <dbReference type="NCBI Taxonomy" id="327939"/>
    <lineage>
        <taxon>Bacteria</taxon>
        <taxon>Pseudomonadati</taxon>
        <taxon>Pseudomonadota</taxon>
        <taxon>Gammaproteobacteria</taxon>
        <taxon>Alteromonadales</taxon>
        <taxon>Pseudoalteromonadaceae</taxon>
        <taxon>Pseudoalteromonas</taxon>
    </lineage>
</organism>
<evidence type="ECO:0000313" key="1">
    <source>
        <dbReference type="EMBL" id="OHU94847.1"/>
    </source>
</evidence>
<name>A0A1S1N5X3_9GAMM</name>
<dbReference type="RefSeq" id="WP_070992363.1">
    <property type="nucleotide sequence ID" value="NZ_CBCSHD010000007.1"/>
</dbReference>
<proteinExistence type="predicted"/>
<reference evidence="1 2" key="1">
    <citation type="submission" date="2016-10" db="EMBL/GenBank/DDBJ databases">
        <title>Pseudoalteromonas amylolytica sp. nov., isolated from the surface seawater.</title>
        <authorList>
            <person name="Wu Y.-H."/>
            <person name="Cheng H."/>
            <person name="Jin X.-B."/>
            <person name="Wang C.-S."/>
            <person name="Xu X.-W."/>
        </authorList>
    </citation>
    <scope>NUCLEOTIDE SEQUENCE [LARGE SCALE GENOMIC DNA]</scope>
    <source>
        <strain evidence="1 2">JCM 12483</strain>
    </source>
</reference>
<dbReference type="InterPro" id="IPR021879">
    <property type="entry name" value="VC2046_fam"/>
</dbReference>
<dbReference type="EMBL" id="MNAN01000032">
    <property type="protein sequence ID" value="OHU94847.1"/>
    <property type="molecule type" value="Genomic_DNA"/>
</dbReference>
<comment type="caution">
    <text evidence="1">The sequence shown here is derived from an EMBL/GenBank/DDBJ whole genome shotgun (WGS) entry which is preliminary data.</text>
</comment>
<dbReference type="OrthoDB" id="7061360at2"/>
<protein>
    <submittedName>
        <fullName evidence="1">QueD like 2</fullName>
    </submittedName>
</protein>
<dbReference type="AlphaFoldDB" id="A0A1S1N5X3"/>
<sequence length="173" mass="19011">MQFDVVLTREDQLGNALSVSVTEHRRADFSMLLAMLSQDALEFSQFHLPESELIEAELSESALKKELQIGPQQALAPETYDMLIGQDNAARLAQSSLTTLKLQQCLSPEPLAIRNDKAHIPLVVVDNCEIAVRKRLESVKNGASKEEKPAMNAAGFYDQLASGQMQSALQLTA</sequence>
<dbReference type="Proteomes" id="UP000180253">
    <property type="component" value="Unassembled WGS sequence"/>
</dbReference>
<keyword evidence="2" id="KW-1185">Reference proteome</keyword>
<dbReference type="Pfam" id="PF11993">
    <property type="entry name" value="VC2046"/>
    <property type="match status" value="1"/>
</dbReference>